<feature type="transmembrane region" description="Helical" evidence="2">
    <location>
        <begin position="232"/>
        <end position="253"/>
    </location>
</feature>
<dbReference type="InterPro" id="IPR029044">
    <property type="entry name" value="Nucleotide-diphossugar_trans"/>
</dbReference>
<keyword evidence="6" id="KW-1185">Reference proteome</keyword>
<protein>
    <recommendedName>
        <fullName evidence="7">Glycosyltransferase 2-like domain-containing protein</fullName>
    </recommendedName>
</protein>
<feature type="region of interest" description="Disordered" evidence="1">
    <location>
        <begin position="165"/>
        <end position="191"/>
    </location>
</feature>
<evidence type="ECO:0000313" key="6">
    <source>
        <dbReference type="Proteomes" id="UP000053789"/>
    </source>
</evidence>
<feature type="transmembrane region" description="Helical" evidence="2">
    <location>
        <begin position="802"/>
        <end position="828"/>
    </location>
</feature>
<dbReference type="EMBL" id="KN846986">
    <property type="protein sequence ID" value="KIW94150.1"/>
    <property type="molecule type" value="Genomic_DNA"/>
</dbReference>
<evidence type="ECO:0008006" key="7">
    <source>
        <dbReference type="Google" id="ProtNLM"/>
    </source>
</evidence>
<gene>
    <name evidence="5" type="ORF">Z519_05466</name>
</gene>
<keyword evidence="2" id="KW-1133">Transmembrane helix</keyword>
<dbReference type="InterPro" id="IPR057688">
    <property type="entry name" value="DUF7928"/>
</dbReference>
<feature type="transmembrane region" description="Helical" evidence="2">
    <location>
        <begin position="719"/>
        <end position="739"/>
    </location>
</feature>
<evidence type="ECO:0000313" key="5">
    <source>
        <dbReference type="EMBL" id="KIW94150.1"/>
    </source>
</evidence>
<dbReference type="HOGENOM" id="CLU_008220_0_0_1"/>
<feature type="transmembrane region" description="Helical" evidence="2">
    <location>
        <begin position="776"/>
        <end position="796"/>
    </location>
</feature>
<organism evidence="5 6">
    <name type="scientific">Cladophialophora bantiana (strain ATCC 10958 / CBS 173.52 / CDC B-1940 / NIH 8579)</name>
    <name type="common">Xylohypha bantiana</name>
    <dbReference type="NCBI Taxonomy" id="1442370"/>
    <lineage>
        <taxon>Eukaryota</taxon>
        <taxon>Fungi</taxon>
        <taxon>Dikarya</taxon>
        <taxon>Ascomycota</taxon>
        <taxon>Pezizomycotina</taxon>
        <taxon>Eurotiomycetes</taxon>
        <taxon>Chaetothyriomycetidae</taxon>
        <taxon>Chaetothyriales</taxon>
        <taxon>Herpotrichiellaceae</taxon>
        <taxon>Cladophialophora</taxon>
    </lineage>
</organism>
<proteinExistence type="predicted"/>
<dbReference type="VEuPathDB" id="FungiDB:Z519_05466"/>
<dbReference type="PANTHER" id="PTHR35408">
    <property type="entry name" value="CHROMOSOME 15, WHOLE GENOME SHOTGUN SEQUENCE"/>
    <property type="match status" value="1"/>
</dbReference>
<evidence type="ECO:0000259" key="3">
    <source>
        <dbReference type="Pfam" id="PF13632"/>
    </source>
</evidence>
<dbReference type="SUPFAM" id="SSF53448">
    <property type="entry name" value="Nucleotide-diphospho-sugar transferases"/>
    <property type="match status" value="1"/>
</dbReference>
<name>A0A0D2HTH9_CLAB1</name>
<feature type="domain" description="DUF7928" evidence="4">
    <location>
        <begin position="10"/>
        <end position="159"/>
    </location>
</feature>
<feature type="transmembrane region" description="Helical" evidence="2">
    <location>
        <begin position="644"/>
        <end position="667"/>
    </location>
</feature>
<dbReference type="Pfam" id="PF13632">
    <property type="entry name" value="Glyco_trans_2_3"/>
    <property type="match status" value="1"/>
</dbReference>
<dbReference type="RefSeq" id="XP_016620819.1">
    <property type="nucleotide sequence ID" value="XM_016763206.1"/>
</dbReference>
<keyword evidence="2" id="KW-0472">Membrane</keyword>
<dbReference type="OrthoDB" id="38531at2759"/>
<dbReference type="Pfam" id="PF25550">
    <property type="entry name" value="DUF7928"/>
    <property type="match status" value="1"/>
</dbReference>
<accession>A0A0D2HTH9</accession>
<dbReference type="AlphaFoldDB" id="A0A0D2HTH9"/>
<feature type="transmembrane region" description="Helical" evidence="2">
    <location>
        <begin position="202"/>
        <end position="220"/>
    </location>
</feature>
<evidence type="ECO:0000259" key="4">
    <source>
        <dbReference type="Pfam" id="PF25550"/>
    </source>
</evidence>
<sequence length="837" mass="94368">MNCEDYIDIECGAIAQYLRKRQLERLWSGAPLKGGVILKRRKDEFLCQPSSLFDEMPGLLQGITHLNAKVAWTVSTSVVDTFLQSYESDHVRLQNGHQVQVLPDMRGLLRCRTHRYAAFIKDVKILLVWDNDPTNLVQRTEKLEDQLLKHLWNLHLSNQHVKQSLPGLPSDGSTHRHAAEDVDSAEEGPGHAPKRTLVLAQAYVTALTAALGIVGISFGWRDLVMEIRLDQTYSRLTLILLAPLELWLGWFFYQSVFTSLLQLFGPVTQSKVNSKHYSSIPSPRRAGHLPHVTIQCPVYKEGLWTVLDPTIASLKRAVSTYEMQGGTANIFINDDGLQLISDADAKQRKHYYEENHIGWVARPKHCPAGEPANNIEPFVRAGKFKKASNMNYALSLNERVEELMNEVHCDPDRTPQPEKDLYQDCLSTVLQADKGRSWAGGDIRVGDYILLVDADTRVPEDCLLDAVCEMETSPEVAIMQFSSGSIKTTGTAFEKCFAFFNDMIYTSIKNAVANGDIAPFIGHNAIIRWSALQAGKLTTVDGKTTFWAENCVSEDFEMALRLQSLGYITRFSTIFGISSGFEEGVSLTVYDEVARWEKYAYGCCELIFNPMKDWLFHGPFTKTFRTFIWSDINLTHKITTVGYIGTYFAIGFSWVFALMNYLVLGWVGSYVDWYYIEAFRWFFGTAIVFGCLGTVSLAVHRFRAENRNLLIAFLENLMWLPMITCFFGGISVHVSRALLCHLLSINMTWGSTAKEADVLSFVSELALILRKFKWSLMYCVIMTTLMIVLAGIGPLGHLVPEMFIITGFAPIYPLAMVVGCTFALPLVLNSNLMRFSF</sequence>
<dbReference type="GeneID" id="27698394"/>
<feature type="transmembrane region" description="Helical" evidence="2">
    <location>
        <begin position="679"/>
        <end position="699"/>
    </location>
</feature>
<dbReference type="Proteomes" id="UP000053789">
    <property type="component" value="Unassembled WGS sequence"/>
</dbReference>
<dbReference type="InterPro" id="IPR001173">
    <property type="entry name" value="Glyco_trans_2-like"/>
</dbReference>
<evidence type="ECO:0000256" key="1">
    <source>
        <dbReference type="SAM" id="MobiDB-lite"/>
    </source>
</evidence>
<reference evidence="5" key="1">
    <citation type="submission" date="2015-01" db="EMBL/GenBank/DDBJ databases">
        <title>The Genome Sequence of Cladophialophora bantiana CBS 173.52.</title>
        <authorList>
            <consortium name="The Broad Institute Genomics Platform"/>
            <person name="Cuomo C."/>
            <person name="de Hoog S."/>
            <person name="Gorbushina A."/>
            <person name="Stielow B."/>
            <person name="Teixiera M."/>
            <person name="Abouelleil A."/>
            <person name="Chapman S.B."/>
            <person name="Priest M."/>
            <person name="Young S.K."/>
            <person name="Wortman J."/>
            <person name="Nusbaum C."/>
            <person name="Birren B."/>
        </authorList>
    </citation>
    <scope>NUCLEOTIDE SEQUENCE [LARGE SCALE GENOMIC DNA]</scope>
    <source>
        <strain evidence="5">CBS 173.52</strain>
    </source>
</reference>
<evidence type="ECO:0000256" key="2">
    <source>
        <dbReference type="SAM" id="Phobius"/>
    </source>
</evidence>
<feature type="domain" description="Glycosyltransferase 2-like" evidence="3">
    <location>
        <begin position="448"/>
        <end position="664"/>
    </location>
</feature>
<dbReference type="Gene3D" id="3.90.550.10">
    <property type="entry name" value="Spore Coat Polysaccharide Biosynthesis Protein SpsA, Chain A"/>
    <property type="match status" value="1"/>
</dbReference>
<dbReference type="PANTHER" id="PTHR35408:SF3">
    <property type="entry name" value="GLYCOSYLTRANSFERASE 2-LIKE DOMAIN-CONTAINING PROTEIN"/>
    <property type="match status" value="1"/>
</dbReference>
<keyword evidence="2" id="KW-0812">Transmembrane</keyword>